<keyword evidence="4" id="KW-1185">Reference proteome</keyword>
<dbReference type="InterPro" id="IPR020999">
    <property type="entry name" value="Chitin_synth_reg_RCR"/>
</dbReference>
<organism evidence="3 4">
    <name type="scientific">Tolypocladium ophioglossoides (strain CBS 100239)</name>
    <name type="common">Snaketongue truffleclub</name>
    <name type="synonym">Elaphocordyceps ophioglossoides</name>
    <dbReference type="NCBI Taxonomy" id="1163406"/>
    <lineage>
        <taxon>Eukaryota</taxon>
        <taxon>Fungi</taxon>
        <taxon>Dikarya</taxon>
        <taxon>Ascomycota</taxon>
        <taxon>Pezizomycotina</taxon>
        <taxon>Sordariomycetes</taxon>
        <taxon>Hypocreomycetidae</taxon>
        <taxon>Hypocreales</taxon>
        <taxon>Ophiocordycipitaceae</taxon>
        <taxon>Tolypocladium</taxon>
    </lineage>
</organism>
<name>A0A0L0NAZ8_TOLOC</name>
<evidence type="ECO:0000256" key="1">
    <source>
        <dbReference type="SAM" id="MobiDB-lite"/>
    </source>
</evidence>
<feature type="compositionally biased region" description="Pro residues" evidence="1">
    <location>
        <begin position="185"/>
        <end position="199"/>
    </location>
</feature>
<evidence type="ECO:0000256" key="2">
    <source>
        <dbReference type="SAM" id="Phobius"/>
    </source>
</evidence>
<proteinExistence type="predicted"/>
<protein>
    <submittedName>
        <fullName evidence="3">Uncharacterized protein</fullName>
    </submittedName>
</protein>
<sequence>HRIASHRTATVGLRCKRAASKTKQRSLLRGLPTTLAKMVLKTRDGDVPDGWVRDGDWIVPWWHGTGVIVGWVLFAIFALIMGYIIGGYYHAQSRLRKGLPLLAYHKCLVSRRAPQPQYQDGWPQNNYGYYQRNAYQMNDMPPPPVYDPSRPPMYPGPPDGGSKVDPSQWRGEPTRRPAEENPAPAYTPPAGPPPPANTR</sequence>
<comment type="caution">
    <text evidence="3">The sequence shown here is derived from an EMBL/GenBank/DDBJ whole genome shotgun (WGS) entry which is preliminary data.</text>
</comment>
<dbReference type="Pfam" id="PF12273">
    <property type="entry name" value="RCR"/>
    <property type="match status" value="1"/>
</dbReference>
<feature type="region of interest" description="Disordered" evidence="1">
    <location>
        <begin position="140"/>
        <end position="199"/>
    </location>
</feature>
<keyword evidence="2" id="KW-0812">Transmembrane</keyword>
<accession>A0A0L0NAZ8</accession>
<dbReference type="EMBL" id="LFRF01000009">
    <property type="protein sequence ID" value="KND91278.1"/>
    <property type="molecule type" value="Genomic_DNA"/>
</dbReference>
<evidence type="ECO:0000313" key="4">
    <source>
        <dbReference type="Proteomes" id="UP000036947"/>
    </source>
</evidence>
<dbReference type="Proteomes" id="UP000036947">
    <property type="component" value="Unassembled WGS sequence"/>
</dbReference>
<evidence type="ECO:0000313" key="3">
    <source>
        <dbReference type="EMBL" id="KND91278.1"/>
    </source>
</evidence>
<dbReference type="OrthoDB" id="5400539at2759"/>
<keyword evidence="2" id="KW-1133">Transmembrane helix</keyword>
<feature type="non-terminal residue" evidence="3">
    <location>
        <position position="1"/>
    </location>
</feature>
<feature type="compositionally biased region" description="Pro residues" evidence="1">
    <location>
        <begin position="140"/>
        <end position="158"/>
    </location>
</feature>
<dbReference type="AlphaFoldDB" id="A0A0L0NAZ8"/>
<feature type="transmembrane region" description="Helical" evidence="2">
    <location>
        <begin position="68"/>
        <end position="89"/>
    </location>
</feature>
<reference evidence="3 4" key="1">
    <citation type="journal article" date="2015" name="BMC Genomics">
        <title>The genome of the truffle-parasite Tolypocladium ophioglossoides and the evolution of antifungal peptaibiotics.</title>
        <authorList>
            <person name="Quandt C.A."/>
            <person name="Bushley K.E."/>
            <person name="Spatafora J.W."/>
        </authorList>
    </citation>
    <scope>NUCLEOTIDE SEQUENCE [LARGE SCALE GENOMIC DNA]</scope>
    <source>
        <strain evidence="3 4">CBS 100239</strain>
    </source>
</reference>
<keyword evidence="2" id="KW-0472">Membrane</keyword>
<gene>
    <name evidence="3" type="ORF">TOPH_04059</name>
</gene>